<dbReference type="GO" id="GO:0004854">
    <property type="term" value="F:xanthine dehydrogenase activity"/>
    <property type="evidence" value="ECO:0007669"/>
    <property type="project" value="UniProtKB-EC"/>
</dbReference>
<organism evidence="7 8">
    <name type="scientific">Bythopirellula goksoeyrii</name>
    <dbReference type="NCBI Taxonomy" id="1400387"/>
    <lineage>
        <taxon>Bacteria</taxon>
        <taxon>Pseudomonadati</taxon>
        <taxon>Planctomycetota</taxon>
        <taxon>Planctomycetia</taxon>
        <taxon>Pirellulales</taxon>
        <taxon>Lacipirellulaceae</taxon>
        <taxon>Bythopirellula</taxon>
    </lineage>
</organism>
<dbReference type="EC" id="1.17.1.4" evidence="7"/>
<keyword evidence="5" id="KW-0411">Iron-sulfur</keyword>
<gene>
    <name evidence="7" type="primary">pucE</name>
    <name evidence="7" type="ORF">Pr1d_11810</name>
</gene>
<dbReference type="InterPro" id="IPR012675">
    <property type="entry name" value="Beta-grasp_dom_sf"/>
</dbReference>
<evidence type="ECO:0000313" key="7">
    <source>
        <dbReference type="EMBL" id="QEG33911.1"/>
    </source>
</evidence>
<dbReference type="InterPro" id="IPR002888">
    <property type="entry name" value="2Fe-2S-bd"/>
</dbReference>
<evidence type="ECO:0000313" key="8">
    <source>
        <dbReference type="Proteomes" id="UP000323917"/>
    </source>
</evidence>
<dbReference type="SUPFAM" id="SSF47741">
    <property type="entry name" value="CO dehydrogenase ISP C-domain like"/>
    <property type="match status" value="1"/>
</dbReference>
<keyword evidence="2" id="KW-0479">Metal-binding</keyword>
<dbReference type="SUPFAM" id="SSF54292">
    <property type="entry name" value="2Fe-2S ferredoxin-like"/>
    <property type="match status" value="1"/>
</dbReference>
<dbReference type="Gene3D" id="1.10.150.120">
    <property type="entry name" value="[2Fe-2S]-binding domain"/>
    <property type="match status" value="1"/>
</dbReference>
<protein>
    <submittedName>
        <fullName evidence="7">Putative xanthine dehydrogenase subunit E</fullName>
        <ecNumber evidence="7">1.17.1.4</ecNumber>
    </submittedName>
</protein>
<evidence type="ECO:0000256" key="2">
    <source>
        <dbReference type="ARBA" id="ARBA00022723"/>
    </source>
</evidence>
<dbReference type="Pfam" id="PF01799">
    <property type="entry name" value="Fer2_2"/>
    <property type="match status" value="1"/>
</dbReference>
<dbReference type="EMBL" id="CP042913">
    <property type="protein sequence ID" value="QEG33911.1"/>
    <property type="molecule type" value="Genomic_DNA"/>
</dbReference>
<reference evidence="7 8" key="1">
    <citation type="submission" date="2019-08" db="EMBL/GenBank/DDBJ databases">
        <title>Deep-cultivation of Planctomycetes and their phenomic and genomic characterization uncovers novel biology.</title>
        <authorList>
            <person name="Wiegand S."/>
            <person name="Jogler M."/>
            <person name="Boedeker C."/>
            <person name="Pinto D."/>
            <person name="Vollmers J."/>
            <person name="Rivas-Marin E."/>
            <person name="Kohn T."/>
            <person name="Peeters S.H."/>
            <person name="Heuer A."/>
            <person name="Rast P."/>
            <person name="Oberbeckmann S."/>
            <person name="Bunk B."/>
            <person name="Jeske O."/>
            <person name="Meyerdierks A."/>
            <person name="Storesund J.E."/>
            <person name="Kallscheuer N."/>
            <person name="Luecker S."/>
            <person name="Lage O.M."/>
            <person name="Pohl T."/>
            <person name="Merkel B.J."/>
            <person name="Hornburger P."/>
            <person name="Mueller R.-W."/>
            <person name="Bruemmer F."/>
            <person name="Labrenz M."/>
            <person name="Spormann A.M."/>
            <person name="Op den Camp H."/>
            <person name="Overmann J."/>
            <person name="Amann R."/>
            <person name="Jetten M.S.M."/>
            <person name="Mascher T."/>
            <person name="Medema M.H."/>
            <person name="Devos D.P."/>
            <person name="Kaster A.-K."/>
            <person name="Ovreas L."/>
            <person name="Rohde M."/>
            <person name="Galperin M.Y."/>
            <person name="Jogler C."/>
        </authorList>
    </citation>
    <scope>NUCLEOTIDE SEQUENCE [LARGE SCALE GENOMIC DNA]</scope>
    <source>
        <strain evidence="7 8">Pr1d</strain>
    </source>
</reference>
<evidence type="ECO:0000256" key="1">
    <source>
        <dbReference type="ARBA" id="ARBA00022714"/>
    </source>
</evidence>
<name>A0A5B9QI64_9BACT</name>
<evidence type="ECO:0000256" key="3">
    <source>
        <dbReference type="ARBA" id="ARBA00023002"/>
    </source>
</evidence>
<evidence type="ECO:0000259" key="6">
    <source>
        <dbReference type="PROSITE" id="PS51085"/>
    </source>
</evidence>
<dbReference type="FunFam" id="3.10.20.30:FF:000020">
    <property type="entry name" value="Xanthine dehydrogenase iron-sulfur subunit"/>
    <property type="match status" value="1"/>
</dbReference>
<dbReference type="PROSITE" id="PS00197">
    <property type="entry name" value="2FE2S_FER_1"/>
    <property type="match status" value="1"/>
</dbReference>
<accession>A0A5B9QI64</accession>
<dbReference type="CDD" id="cd00207">
    <property type="entry name" value="fer2"/>
    <property type="match status" value="1"/>
</dbReference>
<dbReference type="Gene3D" id="3.10.20.30">
    <property type="match status" value="1"/>
</dbReference>
<keyword evidence="4" id="KW-0408">Iron</keyword>
<dbReference type="KEGG" id="bgok:Pr1d_11810"/>
<dbReference type="AlphaFoldDB" id="A0A5B9QI64"/>
<evidence type="ECO:0000256" key="5">
    <source>
        <dbReference type="ARBA" id="ARBA00023014"/>
    </source>
</evidence>
<keyword evidence="8" id="KW-1185">Reference proteome</keyword>
<dbReference type="Pfam" id="PF00111">
    <property type="entry name" value="Fer2"/>
    <property type="match status" value="1"/>
</dbReference>
<dbReference type="InterPro" id="IPR006311">
    <property type="entry name" value="TAT_signal"/>
</dbReference>
<proteinExistence type="predicted"/>
<dbReference type="InterPro" id="IPR051452">
    <property type="entry name" value="Diverse_Oxidoreductases"/>
</dbReference>
<keyword evidence="3 7" id="KW-0560">Oxidoreductase</keyword>
<feature type="domain" description="2Fe-2S ferredoxin-type" evidence="6">
    <location>
        <begin position="59"/>
        <end position="135"/>
    </location>
</feature>
<dbReference type="GO" id="GO:0051537">
    <property type="term" value="F:2 iron, 2 sulfur cluster binding"/>
    <property type="evidence" value="ECO:0007669"/>
    <property type="project" value="UniProtKB-KW"/>
</dbReference>
<dbReference type="PROSITE" id="PS51085">
    <property type="entry name" value="2FE2S_FER_2"/>
    <property type="match status" value="1"/>
</dbReference>
<dbReference type="InterPro" id="IPR001041">
    <property type="entry name" value="2Fe-2S_ferredoxin-type"/>
</dbReference>
<keyword evidence="1" id="KW-0001">2Fe-2S</keyword>
<dbReference type="InterPro" id="IPR036010">
    <property type="entry name" value="2Fe-2S_ferredoxin-like_sf"/>
</dbReference>
<dbReference type="GO" id="GO:0046872">
    <property type="term" value="F:metal ion binding"/>
    <property type="evidence" value="ECO:0007669"/>
    <property type="project" value="UniProtKB-KW"/>
</dbReference>
<sequence length="211" mass="22212">MVDRKQDSKSGYSRREFIKGAGVAASGSTLLLGKDNPAVGASESEDQGSGIRRIPGSGQILTLEVNGVKKSLHVTPNTTLLHVLRESLDLTGSKEVCDRGSCGACTVLLDGRSVNSCMLLAFDAEGKSITTVEGLSKDNQLDPVQKAFVENDACQCGYCIPGFVMRTRALLNEKPQLSKEDIKSGLSGNICRCAAYSAILSAVEQAAQGGN</sequence>
<dbReference type="PANTHER" id="PTHR44379">
    <property type="entry name" value="OXIDOREDUCTASE WITH IRON-SULFUR SUBUNIT"/>
    <property type="match status" value="1"/>
</dbReference>
<dbReference type="InterPro" id="IPR006058">
    <property type="entry name" value="2Fe2S_fd_BS"/>
</dbReference>
<dbReference type="PANTHER" id="PTHR44379:SF8">
    <property type="entry name" value="XANTHINE DEHYDROGENASE IRON-SULFUR-BINDING SUBUNIT XDHC-RELATED"/>
    <property type="match status" value="1"/>
</dbReference>
<dbReference type="OrthoDB" id="9796880at2"/>
<dbReference type="RefSeq" id="WP_148072621.1">
    <property type="nucleotide sequence ID" value="NZ_CP042913.1"/>
</dbReference>
<dbReference type="PROSITE" id="PS51318">
    <property type="entry name" value="TAT"/>
    <property type="match status" value="1"/>
</dbReference>
<evidence type="ECO:0000256" key="4">
    <source>
        <dbReference type="ARBA" id="ARBA00023004"/>
    </source>
</evidence>
<dbReference type="Proteomes" id="UP000323917">
    <property type="component" value="Chromosome"/>
</dbReference>
<dbReference type="InterPro" id="IPR036884">
    <property type="entry name" value="2Fe-2S-bd_dom_sf"/>
</dbReference>